<keyword evidence="8 12" id="KW-0594">Phospholipid biosynthesis</keyword>
<dbReference type="InterPro" id="IPR003817">
    <property type="entry name" value="PS_Dcarbxylase"/>
</dbReference>
<dbReference type="InterPro" id="IPR033177">
    <property type="entry name" value="PSD-B"/>
</dbReference>
<evidence type="ECO:0000256" key="12">
    <source>
        <dbReference type="HAMAP-Rule" id="MF_00662"/>
    </source>
</evidence>
<keyword evidence="4 12" id="KW-0210">Decarboxylase</keyword>
<comment type="subcellular location">
    <subcellularLocation>
        <location evidence="12">Cell membrane</location>
        <topology evidence="12">Peripheral membrane protein</topology>
    </subcellularLocation>
</comment>
<evidence type="ECO:0000256" key="2">
    <source>
        <dbReference type="ARBA" id="ARBA00022475"/>
    </source>
</evidence>
<evidence type="ECO:0000256" key="1">
    <source>
        <dbReference type="ARBA" id="ARBA00005189"/>
    </source>
</evidence>
<evidence type="ECO:0000256" key="8">
    <source>
        <dbReference type="ARBA" id="ARBA00023209"/>
    </source>
</evidence>
<dbReference type="EMBL" id="JH651384">
    <property type="protein sequence ID" value="EIJ32986.1"/>
    <property type="molecule type" value="Genomic_DNA"/>
</dbReference>
<keyword evidence="9 12" id="KW-0456">Lyase</keyword>
<keyword evidence="2 12" id="KW-1003">Cell membrane</keyword>
<feature type="active site" description="Schiff-base intermediate with substrate; via pyruvic acid; for decarboxylase activity" evidence="12">
    <location>
        <position position="276"/>
    </location>
</feature>
<evidence type="ECO:0000313" key="13">
    <source>
        <dbReference type="EMBL" id="EIJ32986.1"/>
    </source>
</evidence>
<dbReference type="NCBIfam" id="TIGR00163">
    <property type="entry name" value="PS_decarb"/>
    <property type="match status" value="1"/>
</dbReference>
<dbReference type="GO" id="GO:0005886">
    <property type="term" value="C:plasma membrane"/>
    <property type="evidence" value="ECO:0007669"/>
    <property type="project" value="UniProtKB-SubCell"/>
</dbReference>
<comment type="subunit">
    <text evidence="12">Heterodimer of a large membrane-associated beta subunit and a small pyruvoyl-containing alpha subunit.</text>
</comment>
<evidence type="ECO:0000256" key="7">
    <source>
        <dbReference type="ARBA" id="ARBA00023145"/>
    </source>
</evidence>
<accession>A0A656HC44</accession>
<comment type="PTM">
    <text evidence="12">Is synthesized initially as an inactive proenzyme. Formation of the active enzyme involves a self-maturation process in which the active site pyruvoyl group is generated from an internal serine residue via an autocatalytic post-translational modification. Two non-identical subunits are generated from the proenzyme in this reaction, and the pyruvate is formed at the N-terminus of the alpha chain, which is derived from the carboxyl end of the proenzyme. The autoendoproteolytic cleavage occurs by a canonical serine protease mechanism, in which the side chain hydroxyl group of the serine supplies its oxygen atom to form the C-terminus of the beta chain, while the remainder of the serine residue undergoes an oxidative deamination to produce ammonia and the pyruvoyl prosthetic group on the alpha chain. During this reaction, the Ser that is part of the protease active site of the proenzyme becomes the pyruvoyl prosthetic group, which constitutes an essential element of the active site of the mature decarboxylase.</text>
</comment>
<keyword evidence="10 12" id="KW-1208">Phospholipid metabolism</keyword>
<evidence type="ECO:0000256" key="4">
    <source>
        <dbReference type="ARBA" id="ARBA00022793"/>
    </source>
</evidence>
<feature type="chain" id="PRO_5029057446" description="Phosphatidylserine decarboxylase beta chain" evidence="12">
    <location>
        <begin position="1"/>
        <end position="275"/>
    </location>
</feature>
<feature type="modified residue" description="Pyruvic acid (Ser); by autocatalysis" evidence="12">
    <location>
        <position position="276"/>
    </location>
</feature>
<comment type="cofactor">
    <cofactor evidence="12">
        <name>pyruvate</name>
        <dbReference type="ChEBI" id="CHEBI:15361"/>
    </cofactor>
    <text evidence="12">Binds 1 pyruvoyl group covalently per subunit.</text>
</comment>
<keyword evidence="11 12" id="KW-0670">Pyruvate</keyword>
<proteinExistence type="inferred from homology"/>
<evidence type="ECO:0000256" key="6">
    <source>
        <dbReference type="ARBA" id="ARBA00023136"/>
    </source>
</evidence>
<comment type="function">
    <text evidence="12">Catalyzes the formation of phosphatidylethanolamine (PtdEtn) from phosphatidylserine (PtdSer).</text>
</comment>
<sequence length="308" mass="34556">MIERKGAFSLPNFPYHPLFAPDREVKMNIPDILKSWPLYILPHHFISRLVFRLTRIQCPTIVPGTIRLFSDVFKVNLEEAQNPDPASYNTFNEFFTRPLKPELRPIAEGENVLSSPVDGAVSQSGKIEEGRIFQAKGHYYSALELLGGDEKRAAPFMNGQFMTIYLSPRDYHRIHMPLAGKLVEQVYVPGRLFSVAGHTTRTIPRLFARNERVVALFDTDYGKLAMVLVGAINVAAIETVWDGLVTPPQGWGVKRQVFPDVTLAKGEEMGRFNMGSTVILLLENPGLQWGQGLLADKPLKLGERLATL</sequence>
<keyword evidence="14" id="KW-1185">Reference proteome</keyword>
<dbReference type="Pfam" id="PF02666">
    <property type="entry name" value="PS_Dcarbxylase"/>
    <property type="match status" value="1"/>
</dbReference>
<keyword evidence="7 12" id="KW-0865">Zymogen</keyword>
<evidence type="ECO:0000256" key="9">
    <source>
        <dbReference type="ARBA" id="ARBA00023239"/>
    </source>
</evidence>
<dbReference type="EC" id="4.1.1.65" evidence="12"/>
<keyword evidence="3 12" id="KW-0444">Lipid biosynthesis</keyword>
<comment type="pathway">
    <text evidence="12">Phospholipid metabolism; phosphatidylethanolamine biosynthesis; phosphatidylethanolamine from CDP-diacylglycerol: step 2/2.</text>
</comment>
<feature type="active site" description="Charge relay system; for autoendoproteolytic cleavage activity" evidence="12">
    <location>
        <position position="118"/>
    </location>
</feature>
<feature type="active site" description="Charge relay system; for autoendoproteolytic cleavage activity" evidence="12">
    <location>
        <position position="276"/>
    </location>
</feature>
<protein>
    <recommendedName>
        <fullName evidence="12">Phosphatidylserine decarboxylase proenzyme</fullName>
        <ecNumber evidence="12">4.1.1.65</ecNumber>
    </recommendedName>
    <component>
        <recommendedName>
            <fullName evidence="12">Phosphatidylserine decarboxylase alpha chain</fullName>
        </recommendedName>
    </component>
    <component>
        <recommendedName>
            <fullName evidence="12">Phosphatidylserine decarboxylase beta chain</fullName>
        </recommendedName>
    </component>
</protein>
<evidence type="ECO:0000256" key="11">
    <source>
        <dbReference type="ARBA" id="ARBA00023317"/>
    </source>
</evidence>
<reference evidence="14" key="1">
    <citation type="journal article" date="2011" name="Stand. Genomic Sci.">
        <title>Genome sequence of the filamentous, gliding Thiothrix nivea neotype strain (JP2(T)).</title>
        <authorList>
            <person name="Lapidus A."/>
            <person name="Nolan M."/>
            <person name="Lucas S."/>
            <person name="Glavina Del Rio T."/>
            <person name="Tice H."/>
            <person name="Cheng J.F."/>
            <person name="Tapia R."/>
            <person name="Han C."/>
            <person name="Goodwin L."/>
            <person name="Pitluck S."/>
            <person name="Liolios K."/>
            <person name="Pagani I."/>
            <person name="Ivanova N."/>
            <person name="Huntemann M."/>
            <person name="Mavromatis K."/>
            <person name="Mikhailova N."/>
            <person name="Pati A."/>
            <person name="Chen A."/>
            <person name="Palaniappan K."/>
            <person name="Land M."/>
            <person name="Brambilla E.M."/>
            <person name="Rohde M."/>
            <person name="Abt B."/>
            <person name="Verbarg S."/>
            <person name="Goker M."/>
            <person name="Bristow J."/>
            <person name="Eisen J.A."/>
            <person name="Markowitz V."/>
            <person name="Hugenholtz P."/>
            <person name="Kyrpides N.C."/>
            <person name="Klenk H.P."/>
            <person name="Woyke T."/>
        </authorList>
    </citation>
    <scope>NUCLEOTIDE SEQUENCE [LARGE SCALE GENOMIC DNA]</scope>
    <source>
        <strain evidence="14">ATCC 35100 / DSM 5205 / JP2</strain>
    </source>
</reference>
<comment type="catalytic activity">
    <reaction evidence="12">
        <text>a 1,2-diacyl-sn-glycero-3-phospho-L-serine + H(+) = a 1,2-diacyl-sn-glycero-3-phosphoethanolamine + CO2</text>
        <dbReference type="Rhea" id="RHEA:20828"/>
        <dbReference type="ChEBI" id="CHEBI:15378"/>
        <dbReference type="ChEBI" id="CHEBI:16526"/>
        <dbReference type="ChEBI" id="CHEBI:57262"/>
        <dbReference type="ChEBI" id="CHEBI:64612"/>
        <dbReference type="EC" id="4.1.1.65"/>
    </reaction>
</comment>
<gene>
    <name evidence="12" type="primary">psd</name>
    <name evidence="13" type="ORF">Thini_0330</name>
</gene>
<dbReference type="HAMAP" id="MF_00662">
    <property type="entry name" value="PS_decarb_PSD_B_type1"/>
    <property type="match status" value="1"/>
</dbReference>
<dbReference type="Proteomes" id="UP000005317">
    <property type="component" value="Unassembled WGS sequence"/>
</dbReference>
<dbReference type="PANTHER" id="PTHR10067:SF6">
    <property type="entry name" value="PHOSPHATIDYLSERINE DECARBOXYLASE PROENZYME, MITOCHONDRIAL"/>
    <property type="match status" value="1"/>
</dbReference>
<feature type="active site" description="Charge relay system; for autoendoproteolytic cleavage activity" evidence="12">
    <location>
        <position position="175"/>
    </location>
</feature>
<evidence type="ECO:0000256" key="3">
    <source>
        <dbReference type="ARBA" id="ARBA00022516"/>
    </source>
</evidence>
<comment type="pathway">
    <text evidence="1">Lipid metabolism.</text>
</comment>
<feature type="site" description="Cleavage (non-hydrolytic); by autocatalysis" evidence="12">
    <location>
        <begin position="275"/>
        <end position="276"/>
    </location>
</feature>
<dbReference type="AlphaFoldDB" id="A0A656HC44"/>
<feature type="chain" id="PRO_5029057447" description="Phosphatidylserine decarboxylase alpha chain" evidence="12">
    <location>
        <begin position="276"/>
        <end position="308"/>
    </location>
</feature>
<dbReference type="GO" id="GO:0004609">
    <property type="term" value="F:phosphatidylserine decarboxylase activity"/>
    <property type="evidence" value="ECO:0007669"/>
    <property type="project" value="UniProtKB-UniRule"/>
</dbReference>
<keyword evidence="6 12" id="KW-0472">Membrane</keyword>
<keyword evidence="5 12" id="KW-0443">Lipid metabolism</keyword>
<dbReference type="PANTHER" id="PTHR10067">
    <property type="entry name" value="PHOSPHATIDYLSERINE DECARBOXYLASE"/>
    <property type="match status" value="1"/>
</dbReference>
<comment type="similarity">
    <text evidence="12">Belongs to the phosphatidylserine decarboxylase family. PSD-B subfamily. Prokaryotic type I sub-subfamily.</text>
</comment>
<evidence type="ECO:0000256" key="5">
    <source>
        <dbReference type="ARBA" id="ARBA00023098"/>
    </source>
</evidence>
<dbReference type="UniPathway" id="UPA00558">
    <property type="reaction ID" value="UER00616"/>
</dbReference>
<evidence type="ECO:0000313" key="14">
    <source>
        <dbReference type="Proteomes" id="UP000005317"/>
    </source>
</evidence>
<evidence type="ECO:0000256" key="10">
    <source>
        <dbReference type="ARBA" id="ARBA00023264"/>
    </source>
</evidence>
<dbReference type="GO" id="GO:0006646">
    <property type="term" value="P:phosphatidylethanolamine biosynthetic process"/>
    <property type="evidence" value="ECO:0007669"/>
    <property type="project" value="UniProtKB-UniRule"/>
</dbReference>
<name>A0A656HC44_THINJ</name>
<dbReference type="InterPro" id="IPR033178">
    <property type="entry name" value="PSD_type1_pro"/>
</dbReference>
<organism evidence="13 14">
    <name type="scientific">Thiothrix nivea (strain ATCC 35100 / DSM 5205 / JP2)</name>
    <dbReference type="NCBI Taxonomy" id="870187"/>
    <lineage>
        <taxon>Bacteria</taxon>
        <taxon>Pseudomonadati</taxon>
        <taxon>Pseudomonadota</taxon>
        <taxon>Gammaproteobacteria</taxon>
        <taxon>Thiotrichales</taxon>
        <taxon>Thiotrichaceae</taxon>
        <taxon>Thiothrix</taxon>
    </lineage>
</organism>